<dbReference type="SUPFAM" id="SSF52833">
    <property type="entry name" value="Thioredoxin-like"/>
    <property type="match status" value="1"/>
</dbReference>
<dbReference type="Pfam" id="PF13409">
    <property type="entry name" value="GST_N_2"/>
    <property type="match status" value="1"/>
</dbReference>
<dbReference type="Pfam" id="PF00043">
    <property type="entry name" value="GST_C"/>
    <property type="match status" value="1"/>
</dbReference>
<feature type="domain" description="GST N-terminal" evidence="1">
    <location>
        <begin position="1"/>
        <end position="82"/>
    </location>
</feature>
<dbReference type="PROSITE" id="PS50404">
    <property type="entry name" value="GST_NTER"/>
    <property type="match status" value="1"/>
</dbReference>
<dbReference type="InterPro" id="IPR040079">
    <property type="entry name" value="Glutathione_S-Trfase"/>
</dbReference>
<dbReference type="PANTHER" id="PTHR44051">
    <property type="entry name" value="GLUTATHIONE S-TRANSFERASE-RELATED"/>
    <property type="match status" value="1"/>
</dbReference>
<dbReference type="InterPro" id="IPR004045">
    <property type="entry name" value="Glutathione_S-Trfase_N"/>
</dbReference>
<gene>
    <name evidence="3" type="ORF">ELE36_14795</name>
</gene>
<dbReference type="InterPro" id="IPR010987">
    <property type="entry name" value="Glutathione-S-Trfase_C-like"/>
</dbReference>
<evidence type="ECO:0000259" key="1">
    <source>
        <dbReference type="PROSITE" id="PS50404"/>
    </source>
</evidence>
<dbReference type="SUPFAM" id="SSF47616">
    <property type="entry name" value="GST C-terminal domain-like"/>
    <property type="match status" value="1"/>
</dbReference>
<dbReference type="PANTHER" id="PTHR44051:SF2">
    <property type="entry name" value="HYPOTHETICAL GLUTATHIONE S-TRANSFERASE LIKE PROTEIN"/>
    <property type="match status" value="1"/>
</dbReference>
<sequence length="200" mass="22480">MFIAYGMKLSGNCYKLHLALEQLQLPYRWVEIDSMHGATRTPEYLALNANGKVPLLGIESGKYLPESNAILCYLAADSALLPNDRYERAQVLQWMFFEQYSHEPYIAVARMINAFLPADDSRRADLPRLRERGNQALAVMEQHLATRSYFVGERYSVADIALYAYTHCATDGGFDLASYPAIGQWLARVAAQPSHVLLGS</sequence>
<dbReference type="CDD" id="cd03056">
    <property type="entry name" value="GST_N_4"/>
    <property type="match status" value="1"/>
</dbReference>
<dbReference type="SFLD" id="SFLDG01151">
    <property type="entry name" value="Main.2:_Nu-like"/>
    <property type="match status" value="1"/>
</dbReference>
<feature type="domain" description="GST C-terminal" evidence="2">
    <location>
        <begin position="84"/>
        <end position="200"/>
    </location>
</feature>
<dbReference type="Proteomes" id="UP000291562">
    <property type="component" value="Chromosome"/>
</dbReference>
<evidence type="ECO:0000259" key="2">
    <source>
        <dbReference type="PROSITE" id="PS50405"/>
    </source>
</evidence>
<dbReference type="SFLD" id="SFLDS00019">
    <property type="entry name" value="Glutathione_Transferase_(cytos"/>
    <property type="match status" value="1"/>
</dbReference>
<evidence type="ECO:0000313" key="4">
    <source>
        <dbReference type="Proteomes" id="UP000291562"/>
    </source>
</evidence>
<dbReference type="PROSITE" id="PS50405">
    <property type="entry name" value="GST_CTER"/>
    <property type="match status" value="1"/>
</dbReference>
<dbReference type="InterPro" id="IPR036282">
    <property type="entry name" value="Glutathione-S-Trfase_C_sf"/>
</dbReference>
<keyword evidence="3" id="KW-0808">Transferase</keyword>
<evidence type="ECO:0000313" key="3">
    <source>
        <dbReference type="EMBL" id="QBB71521.1"/>
    </source>
</evidence>
<dbReference type="InterPro" id="IPR004046">
    <property type="entry name" value="GST_C"/>
</dbReference>
<proteinExistence type="predicted"/>
<dbReference type="SFLD" id="SFLDG00358">
    <property type="entry name" value="Main_(cytGST)"/>
    <property type="match status" value="1"/>
</dbReference>
<name>A0A411HLY3_9GAMM</name>
<organism evidence="3 4">
    <name type="scientific">Pseudolysobacter antarcticus</name>
    <dbReference type="NCBI Taxonomy" id="2511995"/>
    <lineage>
        <taxon>Bacteria</taxon>
        <taxon>Pseudomonadati</taxon>
        <taxon>Pseudomonadota</taxon>
        <taxon>Gammaproteobacteria</taxon>
        <taxon>Lysobacterales</taxon>
        <taxon>Rhodanobacteraceae</taxon>
        <taxon>Pseudolysobacter</taxon>
    </lineage>
</organism>
<dbReference type="Gene3D" id="3.40.30.10">
    <property type="entry name" value="Glutaredoxin"/>
    <property type="match status" value="1"/>
</dbReference>
<dbReference type="InterPro" id="IPR036249">
    <property type="entry name" value="Thioredoxin-like_sf"/>
</dbReference>
<dbReference type="EMBL" id="CP035704">
    <property type="protein sequence ID" value="QBB71521.1"/>
    <property type="molecule type" value="Genomic_DNA"/>
</dbReference>
<protein>
    <submittedName>
        <fullName evidence="3">Glutathione S-transferase family protein</fullName>
    </submittedName>
</protein>
<accession>A0A411HLY3</accession>
<reference evidence="3 4" key="1">
    <citation type="submission" date="2019-01" db="EMBL/GenBank/DDBJ databases">
        <title>Pseudolysobacter antarctica gen. nov., sp. nov., isolated from Fildes Peninsula, Antarctica.</title>
        <authorList>
            <person name="Wei Z."/>
            <person name="Peng F."/>
        </authorList>
    </citation>
    <scope>NUCLEOTIDE SEQUENCE [LARGE SCALE GENOMIC DNA]</scope>
    <source>
        <strain evidence="3 4">AQ6-296</strain>
    </source>
</reference>
<dbReference type="AlphaFoldDB" id="A0A411HLY3"/>
<dbReference type="RefSeq" id="WP_129834603.1">
    <property type="nucleotide sequence ID" value="NZ_CP035704.1"/>
</dbReference>
<dbReference type="KEGG" id="xbc:ELE36_14795"/>
<dbReference type="OrthoDB" id="9797500at2"/>
<dbReference type="Gene3D" id="1.20.1050.10">
    <property type="match status" value="1"/>
</dbReference>
<keyword evidence="4" id="KW-1185">Reference proteome</keyword>
<dbReference type="GO" id="GO:0016740">
    <property type="term" value="F:transferase activity"/>
    <property type="evidence" value="ECO:0007669"/>
    <property type="project" value="UniProtKB-KW"/>
</dbReference>